<dbReference type="Proteomes" id="UP000255460">
    <property type="component" value="Unassembled WGS sequence"/>
</dbReference>
<sequence length="278" mass="33055">MINFKMLVVLYKESIDSSTTLESIKKVFEHNHLHSNFELLIWDNSPVSLITKEELRIYSDNCGGIKHIEYIHNELNKPLSFIYNFALNKYKDGDYIIILDQDSGFDKGYIEEVINVALEQSPELILPIIYYKNKIVSPSKISYIRGNYYKCIPCGRINPKKISAINSGMIISLDYIKRIAFEYNKYLKNYCTDDYFMRQFRRFGNYAYVLNYTFKHHLSLSTLNDNSELLKERYKLMKEGRYIVYSENLFDKIAIRVYFSIHKIYMAFKYKDISYLKV</sequence>
<proteinExistence type="predicted"/>
<evidence type="ECO:0000313" key="2">
    <source>
        <dbReference type="EMBL" id="STE85320.1"/>
    </source>
</evidence>
<protein>
    <submittedName>
        <fullName evidence="2">Glycosyl transferase family 2</fullName>
    </submittedName>
</protein>
<dbReference type="AlphaFoldDB" id="A0A2A3V339"/>
<feature type="domain" description="Glycosyltransferase 2-like" evidence="1">
    <location>
        <begin position="8"/>
        <end position="139"/>
    </location>
</feature>
<dbReference type="EMBL" id="UFZQ01000001">
    <property type="protein sequence ID" value="STE85320.1"/>
    <property type="molecule type" value="Genomic_DNA"/>
</dbReference>
<dbReference type="InterPro" id="IPR029044">
    <property type="entry name" value="Nucleotide-diphossugar_trans"/>
</dbReference>
<gene>
    <name evidence="2" type="ORF">NCTC10418_02921</name>
</gene>
<accession>A0A2A3V339</accession>
<dbReference type="InterPro" id="IPR001173">
    <property type="entry name" value="Glyco_trans_2-like"/>
</dbReference>
<dbReference type="Gene3D" id="3.90.550.10">
    <property type="entry name" value="Spore Coat Polysaccharide Biosynthesis Protein SpsA, Chain A"/>
    <property type="match status" value="1"/>
</dbReference>
<organism evidence="2 3">
    <name type="scientific">Escherichia coli</name>
    <dbReference type="NCBI Taxonomy" id="562"/>
    <lineage>
        <taxon>Bacteria</taxon>
        <taxon>Pseudomonadati</taxon>
        <taxon>Pseudomonadota</taxon>
        <taxon>Gammaproteobacteria</taxon>
        <taxon>Enterobacterales</taxon>
        <taxon>Enterobacteriaceae</taxon>
        <taxon>Escherichia</taxon>
    </lineage>
</organism>
<dbReference type="GO" id="GO:0016740">
    <property type="term" value="F:transferase activity"/>
    <property type="evidence" value="ECO:0007669"/>
    <property type="project" value="UniProtKB-KW"/>
</dbReference>
<name>A0A2A3V339_ECOLX</name>
<reference evidence="2 3" key="1">
    <citation type="submission" date="2018-06" db="EMBL/GenBank/DDBJ databases">
        <authorList>
            <consortium name="Pathogen Informatics"/>
            <person name="Doyle S."/>
        </authorList>
    </citation>
    <scope>NUCLEOTIDE SEQUENCE [LARGE SCALE GENOMIC DNA]</scope>
    <source>
        <strain evidence="2 3">NCTC10418</strain>
    </source>
</reference>
<dbReference type="Pfam" id="PF00535">
    <property type="entry name" value="Glycos_transf_2"/>
    <property type="match status" value="1"/>
</dbReference>
<keyword evidence="2" id="KW-0808">Transferase</keyword>
<dbReference type="SUPFAM" id="SSF53448">
    <property type="entry name" value="Nucleotide-diphospho-sugar transferases"/>
    <property type="match status" value="1"/>
</dbReference>
<evidence type="ECO:0000313" key="3">
    <source>
        <dbReference type="Proteomes" id="UP000255460"/>
    </source>
</evidence>
<dbReference type="RefSeq" id="WP_000606807.1">
    <property type="nucleotide sequence ID" value="NZ_BGCN01000049.1"/>
</dbReference>
<evidence type="ECO:0000259" key="1">
    <source>
        <dbReference type="Pfam" id="PF00535"/>
    </source>
</evidence>